<evidence type="ECO:0008006" key="3">
    <source>
        <dbReference type="Google" id="ProtNLM"/>
    </source>
</evidence>
<sequence length="103" mass="11965">MQQTASVFSNPAYCNKTDVVPQKAQLAVKLHFEKEVFRTRMEATKEESRVDDIRRLARTAWPELVHRDFNVFYVDDDGDNCPLIEESWADLVSLVSERPPPRL</sequence>
<organism evidence="2">
    <name type="scientific">Perkinsus marinus (strain ATCC 50983 / TXsc)</name>
    <dbReference type="NCBI Taxonomy" id="423536"/>
    <lineage>
        <taxon>Eukaryota</taxon>
        <taxon>Sar</taxon>
        <taxon>Alveolata</taxon>
        <taxon>Perkinsozoa</taxon>
        <taxon>Perkinsea</taxon>
        <taxon>Perkinsida</taxon>
        <taxon>Perkinsidae</taxon>
        <taxon>Perkinsus</taxon>
    </lineage>
</organism>
<accession>C5LAV6</accession>
<protein>
    <recommendedName>
        <fullName evidence="3">PB1 domain-containing protein</fullName>
    </recommendedName>
</protein>
<keyword evidence="2" id="KW-1185">Reference proteome</keyword>
<dbReference type="AlphaFoldDB" id="C5LAV6"/>
<evidence type="ECO:0000313" key="1">
    <source>
        <dbReference type="EMBL" id="EER06137.1"/>
    </source>
</evidence>
<dbReference type="InParanoid" id="C5LAV6"/>
<dbReference type="SUPFAM" id="SSF54277">
    <property type="entry name" value="CAD &amp; PB1 domains"/>
    <property type="match status" value="1"/>
</dbReference>
<dbReference type="RefSeq" id="XP_002774321.1">
    <property type="nucleotide sequence ID" value="XM_002774275.1"/>
</dbReference>
<gene>
    <name evidence="1" type="ORF">Pmar_PMAR023837</name>
</gene>
<evidence type="ECO:0000313" key="2">
    <source>
        <dbReference type="Proteomes" id="UP000007800"/>
    </source>
</evidence>
<reference evidence="1 2" key="1">
    <citation type="submission" date="2008-07" db="EMBL/GenBank/DDBJ databases">
        <authorList>
            <person name="El-Sayed N."/>
            <person name="Caler E."/>
            <person name="Inman J."/>
            <person name="Amedeo P."/>
            <person name="Hass B."/>
            <person name="Wortman J."/>
        </authorList>
    </citation>
    <scope>NUCLEOTIDE SEQUENCE [LARGE SCALE GENOMIC DNA]</scope>
    <source>
        <strain evidence="2">ATCC 50983 / TXsc</strain>
    </source>
</reference>
<dbReference type="GeneID" id="9064938"/>
<proteinExistence type="predicted"/>
<name>C5LAV6_PERM5</name>
<dbReference type="Proteomes" id="UP000007800">
    <property type="component" value="Unassembled WGS sequence"/>
</dbReference>
<dbReference type="EMBL" id="GG680819">
    <property type="protein sequence ID" value="EER06137.1"/>
    <property type="molecule type" value="Genomic_DNA"/>
</dbReference>
<dbReference type="OrthoDB" id="418693at2759"/>